<keyword evidence="2" id="KW-1185">Reference proteome</keyword>
<feature type="domain" description="MyTH4" evidence="1">
    <location>
        <begin position="102"/>
        <end position="268"/>
    </location>
</feature>
<dbReference type="InterPro" id="IPR051567">
    <property type="entry name" value="Unconventional_Myosin_ATPase"/>
</dbReference>
<dbReference type="Gene3D" id="2.30.30.40">
    <property type="entry name" value="SH3 Domains"/>
    <property type="match status" value="1"/>
</dbReference>
<dbReference type="PROSITE" id="PS51016">
    <property type="entry name" value="MYTH4"/>
    <property type="match status" value="1"/>
</dbReference>
<dbReference type="WBParaSite" id="maker-unitig_40313-snap-gene-0.2-mRNA-1">
    <property type="protein sequence ID" value="maker-unitig_40313-snap-gene-0.2-mRNA-1"/>
    <property type="gene ID" value="maker-unitig_40313-snap-gene-0.2"/>
</dbReference>
<name>A0A1I8FLZ1_9PLAT</name>
<evidence type="ECO:0000259" key="1">
    <source>
        <dbReference type="PROSITE" id="PS51016"/>
    </source>
</evidence>
<dbReference type="AlphaFoldDB" id="A0A1I8FLZ1"/>
<dbReference type="PANTHER" id="PTHR22692:SF33">
    <property type="entry name" value="MYOSIN"/>
    <property type="match status" value="1"/>
</dbReference>
<protein>
    <submittedName>
        <fullName evidence="3">MyTH4 domain-containing protein</fullName>
    </submittedName>
</protein>
<dbReference type="SMART" id="SM00139">
    <property type="entry name" value="MyTH4"/>
    <property type="match status" value="1"/>
</dbReference>
<dbReference type="PANTHER" id="PTHR22692">
    <property type="entry name" value="MYOSIN VII, XV"/>
    <property type="match status" value="1"/>
</dbReference>
<reference evidence="3" key="1">
    <citation type="submission" date="2016-11" db="UniProtKB">
        <authorList>
            <consortium name="WormBaseParasite"/>
        </authorList>
    </citation>
    <scope>IDENTIFICATION</scope>
</reference>
<sequence length="324" mass="36007">MNSGWCYGGENYRTGLKGDFPAECVYVLPPAHPGVAADSVSVHPAAWRARSRRSSRPFRRRGQTAAPTVARWRPDGAAQHTLEEYFDRSFPAAAKRTHSGATRGDPLKQPLPANCRARRSEHPGHHHLLATLKYMGDHPSKRSRAGNELTDQIFEPPLKHELLKDEVYCQLRSEVDSHATRAKDSLRQCGPNKLGLKSYGRAVLTCFVKIADKPEVIFSSTSSPPDEWIQEGKPSRGCRQLLRANSYNAPWIGGLELRPLLIYRVQIRRNKEQLHAHCASGCFALERRGSSPTWPSHLTLAQGQVAATCLQAFAEDLMARSASS</sequence>
<evidence type="ECO:0000313" key="2">
    <source>
        <dbReference type="Proteomes" id="UP000095280"/>
    </source>
</evidence>
<dbReference type="GO" id="GO:0005856">
    <property type="term" value="C:cytoskeleton"/>
    <property type="evidence" value="ECO:0007669"/>
    <property type="project" value="InterPro"/>
</dbReference>
<dbReference type="Proteomes" id="UP000095280">
    <property type="component" value="Unplaced"/>
</dbReference>
<accession>A0A1I8FLZ1</accession>
<proteinExistence type="predicted"/>
<dbReference type="InterPro" id="IPR000857">
    <property type="entry name" value="MyTH4_dom"/>
</dbReference>
<evidence type="ECO:0000313" key="3">
    <source>
        <dbReference type="WBParaSite" id="maker-unitig_40313-snap-gene-0.2-mRNA-1"/>
    </source>
</evidence>
<organism evidence="2 3">
    <name type="scientific">Macrostomum lignano</name>
    <dbReference type="NCBI Taxonomy" id="282301"/>
    <lineage>
        <taxon>Eukaryota</taxon>
        <taxon>Metazoa</taxon>
        <taxon>Spiralia</taxon>
        <taxon>Lophotrochozoa</taxon>
        <taxon>Platyhelminthes</taxon>
        <taxon>Rhabditophora</taxon>
        <taxon>Macrostomorpha</taxon>
        <taxon>Macrostomida</taxon>
        <taxon>Macrostomidae</taxon>
        <taxon>Macrostomum</taxon>
    </lineage>
</organism>